<feature type="non-terminal residue" evidence="1">
    <location>
        <position position="1"/>
    </location>
</feature>
<feature type="non-terminal residue" evidence="1">
    <location>
        <position position="307"/>
    </location>
</feature>
<name>A0AA38LIF6_TAXCH</name>
<comment type="caution">
    <text evidence="1">The sequence shown here is derived from an EMBL/GenBank/DDBJ whole genome shotgun (WGS) entry which is preliminary data.</text>
</comment>
<dbReference type="PANTHER" id="PTHR13271">
    <property type="entry name" value="UNCHARACTERIZED PUTATIVE METHYLTRANSFERASE"/>
    <property type="match status" value="1"/>
</dbReference>
<organism evidence="1 2">
    <name type="scientific">Taxus chinensis</name>
    <name type="common">Chinese yew</name>
    <name type="synonym">Taxus wallichiana var. chinensis</name>
    <dbReference type="NCBI Taxonomy" id="29808"/>
    <lineage>
        <taxon>Eukaryota</taxon>
        <taxon>Viridiplantae</taxon>
        <taxon>Streptophyta</taxon>
        <taxon>Embryophyta</taxon>
        <taxon>Tracheophyta</taxon>
        <taxon>Spermatophyta</taxon>
        <taxon>Pinopsida</taxon>
        <taxon>Pinidae</taxon>
        <taxon>Conifers II</taxon>
        <taxon>Cupressales</taxon>
        <taxon>Taxaceae</taxon>
        <taxon>Taxus</taxon>
    </lineage>
</organism>
<gene>
    <name evidence="1" type="ORF">KI387_005577</name>
</gene>
<dbReference type="InterPro" id="IPR050600">
    <property type="entry name" value="SETD3_SETD6_MTase"/>
</dbReference>
<evidence type="ECO:0008006" key="3">
    <source>
        <dbReference type="Google" id="ProtNLM"/>
    </source>
</evidence>
<evidence type="ECO:0000313" key="1">
    <source>
        <dbReference type="EMBL" id="KAH9325399.1"/>
    </source>
</evidence>
<dbReference type="Gene3D" id="3.90.1410.10">
    <property type="entry name" value="set domain protein methyltransferase, domain 1"/>
    <property type="match status" value="1"/>
</dbReference>
<keyword evidence="2" id="KW-1185">Reference proteome</keyword>
<dbReference type="CDD" id="cd10527">
    <property type="entry name" value="SET_LSMT"/>
    <property type="match status" value="1"/>
</dbReference>
<dbReference type="EMBL" id="JAHRHJ020000002">
    <property type="protein sequence ID" value="KAH9325399.1"/>
    <property type="molecule type" value="Genomic_DNA"/>
</dbReference>
<sequence length="307" mass="33924">IEDFLKWAATLGISDGPNNISSSCLGSSLLLSSFPHAGGRGLAAARDVEKGELLLKVPKTALMSRQSLVANGGELAKSLGRHPNLSSVQVMVVYLLSEVAKGKNSLWHPYLLQLPRSYDILSSFTDFEAQALQVEDAMRVAERTTTVVCQEWKESQVLMSEIGLKDRFMNFKSWLWAFATVSSRTLHVPWDTAGCLCPVGDLFNYAASGVDLEVAEDYTLKRDAISSESSRENNYQGRSNSSTVITSVCEEESKIEGKLSLHQGNIKEASENDGWNDFNERLTDGGYEVELGAYCFYAHKRYLQGEQ</sequence>
<dbReference type="AlphaFoldDB" id="A0AA38LIF6"/>
<evidence type="ECO:0000313" key="2">
    <source>
        <dbReference type="Proteomes" id="UP000824469"/>
    </source>
</evidence>
<dbReference type="Proteomes" id="UP000824469">
    <property type="component" value="Unassembled WGS sequence"/>
</dbReference>
<dbReference type="PANTHER" id="PTHR13271:SF91">
    <property type="entry name" value="PROTEIN SET DOMAIN GROUP 40"/>
    <property type="match status" value="1"/>
</dbReference>
<reference evidence="1 2" key="1">
    <citation type="journal article" date="2021" name="Nat. Plants">
        <title>The Taxus genome provides insights into paclitaxel biosynthesis.</title>
        <authorList>
            <person name="Xiong X."/>
            <person name="Gou J."/>
            <person name="Liao Q."/>
            <person name="Li Y."/>
            <person name="Zhou Q."/>
            <person name="Bi G."/>
            <person name="Li C."/>
            <person name="Du R."/>
            <person name="Wang X."/>
            <person name="Sun T."/>
            <person name="Guo L."/>
            <person name="Liang H."/>
            <person name="Lu P."/>
            <person name="Wu Y."/>
            <person name="Zhang Z."/>
            <person name="Ro D.K."/>
            <person name="Shang Y."/>
            <person name="Huang S."/>
            <person name="Yan J."/>
        </authorList>
    </citation>
    <scope>NUCLEOTIDE SEQUENCE [LARGE SCALE GENOMIC DNA]</scope>
    <source>
        <strain evidence="1">Ta-2019</strain>
    </source>
</reference>
<dbReference type="InterPro" id="IPR046341">
    <property type="entry name" value="SET_dom_sf"/>
</dbReference>
<dbReference type="SUPFAM" id="SSF82199">
    <property type="entry name" value="SET domain"/>
    <property type="match status" value="1"/>
</dbReference>
<dbReference type="GO" id="GO:0016279">
    <property type="term" value="F:protein-lysine N-methyltransferase activity"/>
    <property type="evidence" value="ECO:0007669"/>
    <property type="project" value="TreeGrafter"/>
</dbReference>
<accession>A0AA38LIF6</accession>
<proteinExistence type="predicted"/>
<protein>
    <recommendedName>
        <fullName evidence="3">SET domain-containing protein</fullName>
    </recommendedName>
</protein>